<reference evidence="2" key="2">
    <citation type="journal article" date="2015" name="Data Brief">
        <title>Shoot transcriptome of the giant reed, Arundo donax.</title>
        <authorList>
            <person name="Barrero R.A."/>
            <person name="Guerrero F.D."/>
            <person name="Moolhuijzen P."/>
            <person name="Goolsby J.A."/>
            <person name="Tidwell J."/>
            <person name="Bellgard S.E."/>
            <person name="Bellgard M.I."/>
        </authorList>
    </citation>
    <scope>NUCLEOTIDE SEQUENCE</scope>
    <source>
        <tissue evidence="2">Shoot tissue taken approximately 20 cm above the soil surface</tissue>
    </source>
</reference>
<evidence type="ECO:0000256" key="1">
    <source>
        <dbReference type="SAM" id="MobiDB-lite"/>
    </source>
</evidence>
<protein>
    <submittedName>
        <fullName evidence="2">Uncharacterized protein</fullName>
    </submittedName>
</protein>
<feature type="region of interest" description="Disordered" evidence="1">
    <location>
        <begin position="1"/>
        <end position="29"/>
    </location>
</feature>
<dbReference type="AlphaFoldDB" id="A0A0A9EXR9"/>
<name>A0A0A9EXR9_ARUDO</name>
<dbReference type="EMBL" id="GBRH01192346">
    <property type="protein sequence ID" value="JAE05550.1"/>
    <property type="molecule type" value="Transcribed_RNA"/>
</dbReference>
<proteinExistence type="predicted"/>
<accession>A0A0A9EXR9</accession>
<feature type="compositionally biased region" description="Polar residues" evidence="1">
    <location>
        <begin position="7"/>
        <end position="23"/>
    </location>
</feature>
<organism evidence="2">
    <name type="scientific">Arundo donax</name>
    <name type="common">Giant reed</name>
    <name type="synonym">Donax arundinaceus</name>
    <dbReference type="NCBI Taxonomy" id="35708"/>
    <lineage>
        <taxon>Eukaryota</taxon>
        <taxon>Viridiplantae</taxon>
        <taxon>Streptophyta</taxon>
        <taxon>Embryophyta</taxon>
        <taxon>Tracheophyta</taxon>
        <taxon>Spermatophyta</taxon>
        <taxon>Magnoliopsida</taxon>
        <taxon>Liliopsida</taxon>
        <taxon>Poales</taxon>
        <taxon>Poaceae</taxon>
        <taxon>PACMAD clade</taxon>
        <taxon>Arundinoideae</taxon>
        <taxon>Arundineae</taxon>
        <taxon>Arundo</taxon>
    </lineage>
</organism>
<reference evidence="2" key="1">
    <citation type="submission" date="2014-09" db="EMBL/GenBank/DDBJ databases">
        <authorList>
            <person name="Magalhaes I.L.F."/>
            <person name="Oliveira U."/>
            <person name="Santos F.R."/>
            <person name="Vidigal T.H.D.A."/>
            <person name="Brescovit A.D."/>
            <person name="Santos A.J."/>
        </authorList>
    </citation>
    <scope>NUCLEOTIDE SEQUENCE</scope>
    <source>
        <tissue evidence="2">Shoot tissue taken approximately 20 cm above the soil surface</tissue>
    </source>
</reference>
<sequence length="97" mass="10563">MGPRHLQSCSPSTPFFNWGSGSSDPNPRVRVVRPVDPAVDMVVRLSGLRRRCPLAGRRDGGDTHPYYSGRHPPRWWCFGGGVLLCLPAATSPPPTSP</sequence>
<evidence type="ECO:0000313" key="2">
    <source>
        <dbReference type="EMBL" id="JAE05550.1"/>
    </source>
</evidence>